<evidence type="ECO:0000313" key="1">
    <source>
        <dbReference type="EMBL" id="MBG0738940.1"/>
    </source>
</evidence>
<evidence type="ECO:0000313" key="2">
    <source>
        <dbReference type="Proteomes" id="UP000655366"/>
    </source>
</evidence>
<proteinExistence type="predicted"/>
<protein>
    <submittedName>
        <fullName evidence="1">Uncharacterized protein</fullName>
    </submittedName>
</protein>
<comment type="caution">
    <text evidence="1">The sequence shown here is derived from an EMBL/GenBank/DDBJ whole genome shotgun (WGS) entry which is preliminary data.</text>
</comment>
<gene>
    <name evidence="1" type="ORF">IV500_05820</name>
</gene>
<reference evidence="1 2" key="1">
    <citation type="submission" date="2020-11" db="EMBL/GenBank/DDBJ databases">
        <title>Arthrobacter antarcticus sp. nov., isolated from Antarctic Soil.</title>
        <authorList>
            <person name="Li J."/>
        </authorList>
    </citation>
    <scope>NUCLEOTIDE SEQUENCE [LARGE SCALE GENOMIC DNA]</scope>
    <source>
        <strain evidence="1 2">Z1-20</strain>
    </source>
</reference>
<dbReference type="Proteomes" id="UP000655366">
    <property type="component" value="Unassembled WGS sequence"/>
</dbReference>
<sequence>MTQTSLTRQPKGIPVGGQFAATAHGEPDLTLRDEAQAGLSPDTVIAHAASSIGPGIIPALEDQVTATSTPGGRELLLQCMDSRYNPASEFNRISSYGGLKPEECDQLAGLGYTSVNEVAGEAMKRFSGVSSVIRNGVDPERLQVLGQLKTNEHQWSAWEKDAYLNAPVTELDGVLGANHASRADAYVRTVALLGEDKAARAGEAIALKIGDRGLIEATDHGLEDLKALRDTLPEAKRNAMHIVGLADRGITGHHLKTYGARACDRFSAVEMDAAGLPPAVIRSLAGAGVGTDLVDFRKLHSAGYTKGADVKDASRAMGTTDIRTLIKARKHATGEQMAVYKNATRKDITVVDAQAIGRLAKAGISEPDQLKAWTGAVHSTANWDLDRNQSILAIHADIIEAGITPDKLGEMTRAGIPVDEAGQYTDTADLWTAGQKFRDTYDAAQTRKVQTKWIREATPWAFTEDTYRTGDAQ</sequence>
<dbReference type="AlphaFoldDB" id="A0A931G4Y7"/>
<accession>A0A931G4Y7</accession>
<name>A0A931G4Y7_9MICC</name>
<dbReference type="RefSeq" id="WP_196395892.1">
    <property type="nucleotide sequence ID" value="NZ_JADNYM010000006.1"/>
</dbReference>
<dbReference type="EMBL" id="JADNYM010000006">
    <property type="protein sequence ID" value="MBG0738940.1"/>
    <property type="molecule type" value="Genomic_DNA"/>
</dbReference>
<keyword evidence="2" id="KW-1185">Reference proteome</keyword>
<organism evidence="1 2">
    <name type="scientific">Arthrobacter terrae</name>
    <dbReference type="NCBI Taxonomy" id="2935737"/>
    <lineage>
        <taxon>Bacteria</taxon>
        <taxon>Bacillati</taxon>
        <taxon>Actinomycetota</taxon>
        <taxon>Actinomycetes</taxon>
        <taxon>Micrococcales</taxon>
        <taxon>Micrococcaceae</taxon>
        <taxon>Arthrobacter</taxon>
    </lineage>
</organism>